<dbReference type="Gene3D" id="3.40.50.1110">
    <property type="entry name" value="SGNH hydrolase"/>
    <property type="match status" value="1"/>
</dbReference>
<accession>A0A8J3T5P7</accession>
<keyword evidence="1" id="KW-0732">Signal</keyword>
<evidence type="ECO:0000313" key="4">
    <source>
        <dbReference type="Proteomes" id="UP000599074"/>
    </source>
</evidence>
<evidence type="ECO:0000259" key="2">
    <source>
        <dbReference type="Pfam" id="PF13472"/>
    </source>
</evidence>
<evidence type="ECO:0000313" key="3">
    <source>
        <dbReference type="EMBL" id="GII20728.1"/>
    </source>
</evidence>
<dbReference type="SUPFAM" id="SSF52266">
    <property type="entry name" value="SGNH hydrolase"/>
    <property type="match status" value="1"/>
</dbReference>
<feature type="domain" description="SGNH hydrolase-type esterase" evidence="2">
    <location>
        <begin position="221"/>
        <end position="411"/>
    </location>
</feature>
<keyword evidence="3" id="KW-0378">Hydrolase</keyword>
<feature type="chain" id="PRO_5035185668" evidence="1">
    <location>
        <begin position="28"/>
        <end position="421"/>
    </location>
</feature>
<dbReference type="PANTHER" id="PTHR43784">
    <property type="entry name" value="GDSL-LIKE LIPASE/ACYLHYDROLASE, PUTATIVE (AFU_ORTHOLOGUE AFUA_2G00820)-RELATED"/>
    <property type="match status" value="1"/>
</dbReference>
<dbReference type="EMBL" id="BOON01000002">
    <property type="protein sequence ID" value="GII20728.1"/>
    <property type="molecule type" value="Genomic_DNA"/>
</dbReference>
<dbReference type="Proteomes" id="UP000599074">
    <property type="component" value="Unassembled WGS sequence"/>
</dbReference>
<evidence type="ECO:0000256" key="1">
    <source>
        <dbReference type="SAM" id="SignalP"/>
    </source>
</evidence>
<dbReference type="InterPro" id="IPR036514">
    <property type="entry name" value="SGNH_hydro_sf"/>
</dbReference>
<name>A0A8J3T5P7_9ACTN</name>
<dbReference type="InterPro" id="IPR053140">
    <property type="entry name" value="GDSL_Rv0518-like"/>
</dbReference>
<sequence>MIRRLRAGAVALALVLCVPAVQTSASAHGTARAPAHDTTGAPAHGTGHGWVGTWEAAPTRDTADTFAGYSIRNVVRVSVGGAATRIRLSNRFGTTALTFGHVTVARRASGADGSAASPGTVRDVTFAGRSSVTAGPGTDVVSDPVALPVPARTDLLVSVYLPTQTGPVTYHALAGQTSYLAPGGDHAADVSGTAYPQQRSSWFYVTGVDVLNPLAHGSVVAFGDSITDGYGSTYGADHRWPDFLADRLADRTFGPHLGVLNAGISGNRLLLPPLVDAFGPPASERLDGDVLSRTGARTVIVLEGINDIQQSPHQTDPAKINAALRAIADRAHARGLRVIAGTLTPFKGWPAYTGELEAVRLAVNDFIRTSRAFDGVVDFDAAVRDPADPHRILPAYDCGDHLHPNDAGYRAMADVVEPRQL</sequence>
<dbReference type="GO" id="GO:0016787">
    <property type="term" value="F:hydrolase activity"/>
    <property type="evidence" value="ECO:0007669"/>
    <property type="project" value="UniProtKB-KW"/>
</dbReference>
<dbReference type="AlphaFoldDB" id="A0A8J3T5P7"/>
<organism evidence="3 4">
    <name type="scientific">Planosporangium mesophilum</name>
    <dbReference type="NCBI Taxonomy" id="689768"/>
    <lineage>
        <taxon>Bacteria</taxon>
        <taxon>Bacillati</taxon>
        <taxon>Actinomycetota</taxon>
        <taxon>Actinomycetes</taxon>
        <taxon>Micromonosporales</taxon>
        <taxon>Micromonosporaceae</taxon>
        <taxon>Planosporangium</taxon>
    </lineage>
</organism>
<feature type="signal peptide" evidence="1">
    <location>
        <begin position="1"/>
        <end position="27"/>
    </location>
</feature>
<gene>
    <name evidence="3" type="ORF">Pme01_03250</name>
</gene>
<proteinExistence type="predicted"/>
<dbReference type="InterPro" id="IPR013830">
    <property type="entry name" value="SGNH_hydro"/>
</dbReference>
<dbReference type="PANTHER" id="PTHR43784:SF2">
    <property type="entry name" value="GDSL-LIKE LIPASE_ACYLHYDROLASE, PUTATIVE (AFU_ORTHOLOGUE AFUA_2G00820)-RELATED"/>
    <property type="match status" value="1"/>
</dbReference>
<dbReference type="CDD" id="cd01830">
    <property type="entry name" value="XynE_like"/>
    <property type="match status" value="1"/>
</dbReference>
<comment type="caution">
    <text evidence="3">The sequence shown here is derived from an EMBL/GenBank/DDBJ whole genome shotgun (WGS) entry which is preliminary data.</text>
</comment>
<protein>
    <submittedName>
        <fullName evidence="3">SGNH hydrolase</fullName>
    </submittedName>
</protein>
<dbReference type="Pfam" id="PF13472">
    <property type="entry name" value="Lipase_GDSL_2"/>
    <property type="match status" value="1"/>
</dbReference>
<reference evidence="3" key="1">
    <citation type="submission" date="2021-01" db="EMBL/GenBank/DDBJ databases">
        <title>Whole genome shotgun sequence of Planosporangium mesophilum NBRC 109066.</title>
        <authorList>
            <person name="Komaki H."/>
            <person name="Tamura T."/>
        </authorList>
    </citation>
    <scope>NUCLEOTIDE SEQUENCE</scope>
    <source>
        <strain evidence="3">NBRC 109066</strain>
    </source>
</reference>
<keyword evidence="4" id="KW-1185">Reference proteome</keyword>
<dbReference type="RefSeq" id="WP_168113011.1">
    <property type="nucleotide sequence ID" value="NZ_BOON01000002.1"/>
</dbReference>